<sequence length="61" mass="7245">MKMQCQCKNKHPLPWWRRLMKKFGFKKKPKVIDAKAPRLDLVHGGSPHIIVSEYSQRNFPL</sequence>
<reference evidence="1 2" key="1">
    <citation type="submission" date="2020-02" db="EMBL/GenBank/DDBJ databases">
        <title>Genomic and physiological characterization of two novel Nitrospinaceae genera.</title>
        <authorList>
            <person name="Mueller A.J."/>
            <person name="Jung M.-Y."/>
            <person name="Strachan C.R."/>
            <person name="Herbold C.W."/>
            <person name="Kirkegaard R.H."/>
            <person name="Daims H."/>
        </authorList>
    </citation>
    <scope>NUCLEOTIDE SEQUENCE [LARGE SCALE GENOMIC DNA]</scope>
    <source>
        <strain evidence="1">EB</strain>
    </source>
</reference>
<evidence type="ECO:0000313" key="2">
    <source>
        <dbReference type="Proteomes" id="UP000594688"/>
    </source>
</evidence>
<proteinExistence type="predicted"/>
<evidence type="ECO:0000313" key="1">
    <source>
        <dbReference type="EMBL" id="QPJ61668.1"/>
    </source>
</evidence>
<organism evidence="1 2">
    <name type="scientific">Candidatus Nitronauta litoralis</name>
    <dbReference type="NCBI Taxonomy" id="2705533"/>
    <lineage>
        <taxon>Bacteria</taxon>
        <taxon>Pseudomonadati</taxon>
        <taxon>Nitrospinota/Tectimicrobiota group</taxon>
        <taxon>Nitrospinota</taxon>
        <taxon>Nitrospinia</taxon>
        <taxon>Nitrospinales</taxon>
        <taxon>Nitrospinaceae</taxon>
        <taxon>Candidatus Nitronauta</taxon>
    </lineage>
</organism>
<dbReference type="Proteomes" id="UP000594688">
    <property type="component" value="Chromosome"/>
</dbReference>
<gene>
    <name evidence="1" type="ORF">G3M70_07125</name>
</gene>
<dbReference type="EMBL" id="CP048685">
    <property type="protein sequence ID" value="QPJ61668.1"/>
    <property type="molecule type" value="Genomic_DNA"/>
</dbReference>
<accession>A0A7T0G088</accession>
<protein>
    <submittedName>
        <fullName evidence="1">Uncharacterized protein</fullName>
    </submittedName>
</protein>
<dbReference type="KEGG" id="nli:G3M70_07125"/>
<name>A0A7T0G088_9BACT</name>
<dbReference type="AlphaFoldDB" id="A0A7T0G088"/>